<dbReference type="RefSeq" id="WP_202243254.1">
    <property type="nucleotide sequence ID" value="NZ_JAESIY010000002.1"/>
</dbReference>
<evidence type="ECO:0000256" key="4">
    <source>
        <dbReference type="RuleBase" id="RU361161"/>
    </source>
</evidence>
<dbReference type="Gene3D" id="3.40.50.1700">
    <property type="entry name" value="Glycoside hydrolase family 3 C-terminal domain"/>
    <property type="match status" value="1"/>
</dbReference>
<dbReference type="Gene3D" id="3.20.20.300">
    <property type="entry name" value="Glycoside hydrolase, family 3, N-terminal domain"/>
    <property type="match status" value="1"/>
</dbReference>
<dbReference type="InterPro" id="IPR036962">
    <property type="entry name" value="Glyco_hydro_3_N_sf"/>
</dbReference>
<protein>
    <submittedName>
        <fullName evidence="7">Glycoside hydrolase family 3 C-terminal domain-containing protein</fullName>
    </submittedName>
</protein>
<organism evidence="7 8">
    <name type="scientific">Fulvivirga sediminis</name>
    <dbReference type="NCBI Taxonomy" id="2803949"/>
    <lineage>
        <taxon>Bacteria</taxon>
        <taxon>Pseudomonadati</taxon>
        <taxon>Bacteroidota</taxon>
        <taxon>Cytophagia</taxon>
        <taxon>Cytophagales</taxon>
        <taxon>Fulvivirgaceae</taxon>
        <taxon>Fulvivirga</taxon>
    </lineage>
</organism>
<dbReference type="PROSITE" id="PS00775">
    <property type="entry name" value="GLYCOSYL_HYDROL_F3"/>
    <property type="match status" value="1"/>
</dbReference>
<keyword evidence="4" id="KW-0326">Glycosidase</keyword>
<proteinExistence type="inferred from homology"/>
<gene>
    <name evidence="7" type="ORF">JL102_05590</name>
</gene>
<dbReference type="Pfam" id="PF01915">
    <property type="entry name" value="Glyco_hydro_3_C"/>
    <property type="match status" value="1"/>
</dbReference>
<evidence type="ECO:0000313" key="8">
    <source>
        <dbReference type="Proteomes" id="UP000659388"/>
    </source>
</evidence>
<dbReference type="InterPro" id="IPR036881">
    <property type="entry name" value="Glyco_hydro_3_C_sf"/>
</dbReference>
<keyword evidence="3" id="KW-0119">Carbohydrate metabolism</keyword>
<evidence type="ECO:0000256" key="3">
    <source>
        <dbReference type="ARBA" id="ARBA00023277"/>
    </source>
</evidence>
<dbReference type="PRINTS" id="PR00133">
    <property type="entry name" value="GLHYDRLASE3"/>
</dbReference>
<evidence type="ECO:0000256" key="1">
    <source>
        <dbReference type="ARBA" id="ARBA00005336"/>
    </source>
</evidence>
<dbReference type="InterPro" id="IPR050288">
    <property type="entry name" value="Cellulose_deg_GH3"/>
</dbReference>
<dbReference type="SUPFAM" id="SSF52279">
    <property type="entry name" value="Beta-D-glucan exohydrolase, C-terminal domain"/>
    <property type="match status" value="1"/>
</dbReference>
<dbReference type="InterPro" id="IPR019800">
    <property type="entry name" value="Glyco_hydro_3_AS"/>
</dbReference>
<evidence type="ECO:0000259" key="6">
    <source>
        <dbReference type="SMART" id="SM01217"/>
    </source>
</evidence>
<dbReference type="AlphaFoldDB" id="A0A937F5W4"/>
<dbReference type="InterPro" id="IPR001764">
    <property type="entry name" value="Glyco_hydro_3_N"/>
</dbReference>
<dbReference type="SMART" id="SM01217">
    <property type="entry name" value="Fn3_like"/>
    <property type="match status" value="1"/>
</dbReference>
<comment type="caution">
    <text evidence="7">The sequence shown here is derived from an EMBL/GenBank/DDBJ whole genome shotgun (WGS) entry which is preliminary data.</text>
</comment>
<dbReference type="SUPFAM" id="SSF51445">
    <property type="entry name" value="(Trans)glycosidases"/>
    <property type="match status" value="1"/>
</dbReference>
<name>A0A937F5W4_9BACT</name>
<dbReference type="PANTHER" id="PTHR42715:SF10">
    <property type="entry name" value="BETA-GLUCOSIDASE"/>
    <property type="match status" value="1"/>
</dbReference>
<comment type="similarity">
    <text evidence="1 4">Belongs to the glycosyl hydrolase 3 family.</text>
</comment>
<feature type="chain" id="PRO_5037252086" evidence="5">
    <location>
        <begin position="18"/>
        <end position="729"/>
    </location>
</feature>
<accession>A0A937F5W4</accession>
<dbReference type="PANTHER" id="PTHR42715">
    <property type="entry name" value="BETA-GLUCOSIDASE"/>
    <property type="match status" value="1"/>
</dbReference>
<keyword evidence="8" id="KW-1185">Reference proteome</keyword>
<dbReference type="Proteomes" id="UP000659388">
    <property type="component" value="Unassembled WGS sequence"/>
</dbReference>
<dbReference type="InterPro" id="IPR017853">
    <property type="entry name" value="GH"/>
</dbReference>
<keyword evidence="5" id="KW-0732">Signal</keyword>
<reference evidence="7" key="1">
    <citation type="submission" date="2021-01" db="EMBL/GenBank/DDBJ databases">
        <title>Fulvivirga kasyanovii gen. nov., sp nov., a novel member of the phylum Bacteroidetes isolated from seawater in a mussel farm.</title>
        <authorList>
            <person name="Zhao L.-H."/>
            <person name="Wang Z.-J."/>
        </authorList>
    </citation>
    <scope>NUCLEOTIDE SEQUENCE</scope>
    <source>
        <strain evidence="7">2943</strain>
    </source>
</reference>
<dbReference type="FunFam" id="2.60.40.10:FF:000495">
    <property type="entry name" value="Periplasmic beta-glucosidase"/>
    <property type="match status" value="1"/>
</dbReference>
<evidence type="ECO:0000313" key="7">
    <source>
        <dbReference type="EMBL" id="MBL3655591.1"/>
    </source>
</evidence>
<dbReference type="InterPro" id="IPR002772">
    <property type="entry name" value="Glyco_hydro_3_C"/>
</dbReference>
<dbReference type="GO" id="GO:0008422">
    <property type="term" value="F:beta-glucosidase activity"/>
    <property type="evidence" value="ECO:0007669"/>
    <property type="project" value="UniProtKB-ARBA"/>
</dbReference>
<evidence type="ECO:0000256" key="2">
    <source>
        <dbReference type="ARBA" id="ARBA00022801"/>
    </source>
</evidence>
<dbReference type="EMBL" id="JAESIY010000002">
    <property type="protein sequence ID" value="MBL3655591.1"/>
    <property type="molecule type" value="Genomic_DNA"/>
</dbReference>
<dbReference type="Gene3D" id="2.60.40.10">
    <property type="entry name" value="Immunoglobulins"/>
    <property type="match status" value="1"/>
</dbReference>
<dbReference type="GO" id="GO:0005975">
    <property type="term" value="P:carbohydrate metabolic process"/>
    <property type="evidence" value="ECO:0007669"/>
    <property type="project" value="InterPro"/>
</dbReference>
<dbReference type="InterPro" id="IPR013783">
    <property type="entry name" value="Ig-like_fold"/>
</dbReference>
<sequence>MNIFTRFSRAVLLLCMAACTTIETTEVAESEDIKNPLMRHEKEIDDLISKMTLKEKVGMIHASSSFTSGGVERLGIPELTMSDGPHGVRPEHGRDWALDNEGTDSATYLPASITLASTWNPELGYAYGEVLGAEANKRGKDVILGPGINIMRTPLNGRNFEYQSEDPYLVSKMAVGYIRGVQDQGVAASLKHYVANNQEIKRSSINVEMSERALREIYLPGFEAAVKQGNVYTVMGSYNKFRGQFVTHNEYLINDVLKDEWGFKGLVMSDWGAVHDTKQALENGTDLEMGTDLSQMPNIDYSKFFMADTVIALVENKSIDEALIDDKVRRILRVMYATHMFNKRPEGSFNTSAHQETAEKVAEEGIVLLKNDGFLPLSKEVKKIAVIGANADYDMAMGGGSSQVRAKHEVTALKGIKALVGADIEITYAPGFEISKEEKVNEALVAEAVKAAEEADYVIYVGGWNHGFGVEWNDGKYDMESVDKPSLKMPVQQDELIMKITKANPKTVVVLMGGGAMEVSQWLANVPAVLFAGYPGMEGGTALAKILFGDANPSGKLTFTFPKSLEDSPAHALGEYPGDADTLNVHYNEGVFVGYRYNDTYKVVPQFAFGHGLSYTTFEVSDLKLSKTGNTVMANVKVTNTGDKEGAEVVQVYVHDVESSVKRPVKELKAFEKVFLKSGESKNITFELNEDAFKYYDEAKHGWILEAGNFEIWVGRASDDILLKDTITL</sequence>
<dbReference type="Pfam" id="PF00933">
    <property type="entry name" value="Glyco_hydro_3"/>
    <property type="match status" value="1"/>
</dbReference>
<feature type="signal peptide" evidence="5">
    <location>
        <begin position="1"/>
        <end position="17"/>
    </location>
</feature>
<keyword evidence="2 4" id="KW-0378">Hydrolase</keyword>
<evidence type="ECO:0000256" key="5">
    <source>
        <dbReference type="SAM" id="SignalP"/>
    </source>
</evidence>
<feature type="domain" description="Fibronectin type III-like" evidence="6">
    <location>
        <begin position="648"/>
        <end position="718"/>
    </location>
</feature>
<dbReference type="InterPro" id="IPR026891">
    <property type="entry name" value="Fn3-like"/>
</dbReference>
<dbReference type="Pfam" id="PF14310">
    <property type="entry name" value="Fn3-like"/>
    <property type="match status" value="1"/>
</dbReference>